<dbReference type="PROSITE" id="PS50294">
    <property type="entry name" value="WD_REPEATS_REGION"/>
    <property type="match status" value="6"/>
</dbReference>
<dbReference type="InterPro" id="IPR018391">
    <property type="entry name" value="PQQ_b-propeller_rpt"/>
</dbReference>
<dbReference type="SUPFAM" id="SSF50978">
    <property type="entry name" value="WD40 repeat-like"/>
    <property type="match status" value="1"/>
</dbReference>
<dbReference type="GO" id="GO:0004197">
    <property type="term" value="F:cysteine-type endopeptidase activity"/>
    <property type="evidence" value="ECO:0007669"/>
    <property type="project" value="InterPro"/>
</dbReference>
<dbReference type="RefSeq" id="WP_112748125.1">
    <property type="nucleotide sequence ID" value="NZ_QMFY01000009.1"/>
</dbReference>
<feature type="repeat" description="WD" evidence="3">
    <location>
        <begin position="611"/>
        <end position="652"/>
    </location>
</feature>
<dbReference type="PANTHER" id="PTHR19848:SF8">
    <property type="entry name" value="F-BOX AND WD REPEAT DOMAIN CONTAINING 7"/>
    <property type="match status" value="1"/>
</dbReference>
<comment type="caution">
    <text evidence="6">The sequence shown here is derived from an EMBL/GenBank/DDBJ whole genome shotgun (WGS) entry which is preliminary data.</text>
</comment>
<dbReference type="CDD" id="cd00200">
    <property type="entry name" value="WD40"/>
    <property type="match status" value="1"/>
</dbReference>
<dbReference type="InterPro" id="IPR020472">
    <property type="entry name" value="WD40_PAC1"/>
</dbReference>
<dbReference type="Gene3D" id="3.40.50.1460">
    <property type="match status" value="1"/>
</dbReference>
<evidence type="ECO:0000259" key="5">
    <source>
        <dbReference type="Pfam" id="PF00656"/>
    </source>
</evidence>
<dbReference type="Pfam" id="PF00400">
    <property type="entry name" value="WD40"/>
    <property type="match status" value="7"/>
</dbReference>
<dbReference type="InterPro" id="IPR036322">
    <property type="entry name" value="WD40_repeat_dom_sf"/>
</dbReference>
<dbReference type="Proteomes" id="UP000251889">
    <property type="component" value="Unassembled WGS sequence"/>
</dbReference>
<dbReference type="InterPro" id="IPR011600">
    <property type="entry name" value="Pept_C14_caspase"/>
</dbReference>
<dbReference type="PROSITE" id="PS00678">
    <property type="entry name" value="WD_REPEATS_1"/>
    <property type="match status" value="6"/>
</dbReference>
<dbReference type="PANTHER" id="PTHR19848">
    <property type="entry name" value="WD40 REPEAT PROTEIN"/>
    <property type="match status" value="1"/>
</dbReference>
<dbReference type="SUPFAM" id="SSF52129">
    <property type="entry name" value="Caspase-like"/>
    <property type="match status" value="1"/>
</dbReference>
<dbReference type="PRINTS" id="PR00320">
    <property type="entry name" value="GPROTEINBRPT"/>
</dbReference>
<dbReference type="AlphaFoldDB" id="A0A364Y1F8"/>
<dbReference type="EMBL" id="QMFY01000009">
    <property type="protein sequence ID" value="RAV99779.1"/>
    <property type="molecule type" value="Genomic_DNA"/>
</dbReference>
<protein>
    <recommendedName>
        <fullName evidence="5">Peptidase C14 caspase domain-containing protein</fullName>
    </recommendedName>
</protein>
<dbReference type="InterPro" id="IPR015943">
    <property type="entry name" value="WD40/YVTN_repeat-like_dom_sf"/>
</dbReference>
<feature type="repeat" description="WD" evidence="3">
    <location>
        <begin position="28"/>
        <end position="69"/>
    </location>
</feature>
<dbReference type="InterPro" id="IPR019775">
    <property type="entry name" value="WD40_repeat_CS"/>
</dbReference>
<organism evidence="6 7">
    <name type="scientific">Pseudochryseolinea flava</name>
    <dbReference type="NCBI Taxonomy" id="2059302"/>
    <lineage>
        <taxon>Bacteria</taxon>
        <taxon>Pseudomonadati</taxon>
        <taxon>Bacteroidota</taxon>
        <taxon>Cytophagia</taxon>
        <taxon>Cytophagales</taxon>
        <taxon>Fulvivirgaceae</taxon>
        <taxon>Pseudochryseolinea</taxon>
    </lineage>
</organism>
<reference evidence="6 7" key="1">
    <citation type="submission" date="2018-06" db="EMBL/GenBank/DDBJ databases">
        <title>Chryseolinea flavus sp. nov., a member of the phylum Bacteroidetes isolated from soil.</title>
        <authorList>
            <person name="Li Y."/>
            <person name="Wang J."/>
        </authorList>
    </citation>
    <scope>NUCLEOTIDE SEQUENCE [LARGE SCALE GENOMIC DNA]</scope>
    <source>
        <strain evidence="6 7">SDU1-6</strain>
    </source>
</reference>
<accession>A0A364Y1F8</accession>
<feature type="repeat" description="WD" evidence="3">
    <location>
        <begin position="70"/>
        <end position="111"/>
    </location>
</feature>
<feature type="repeat" description="WD" evidence="3">
    <location>
        <begin position="443"/>
        <end position="484"/>
    </location>
</feature>
<dbReference type="InterPro" id="IPR029030">
    <property type="entry name" value="Caspase-like_dom_sf"/>
</dbReference>
<feature type="repeat" description="WD" evidence="3">
    <location>
        <begin position="401"/>
        <end position="442"/>
    </location>
</feature>
<keyword evidence="7" id="KW-1185">Reference proteome</keyword>
<feature type="chain" id="PRO_5016858181" description="Peptidase C14 caspase domain-containing protein" evidence="4">
    <location>
        <begin position="21"/>
        <end position="1081"/>
    </location>
</feature>
<dbReference type="SMART" id="SM00320">
    <property type="entry name" value="WD40"/>
    <property type="match status" value="10"/>
</dbReference>
<keyword evidence="2" id="KW-0677">Repeat</keyword>
<evidence type="ECO:0000256" key="3">
    <source>
        <dbReference type="PROSITE-ProRule" id="PRU00221"/>
    </source>
</evidence>
<dbReference type="GO" id="GO:0006508">
    <property type="term" value="P:proteolysis"/>
    <property type="evidence" value="ECO:0007669"/>
    <property type="project" value="InterPro"/>
</dbReference>
<dbReference type="Pfam" id="PF00656">
    <property type="entry name" value="Peptidase_C14"/>
    <property type="match status" value="1"/>
</dbReference>
<evidence type="ECO:0000256" key="4">
    <source>
        <dbReference type="SAM" id="SignalP"/>
    </source>
</evidence>
<gene>
    <name evidence="6" type="ORF">DQQ10_17185</name>
</gene>
<sequence length="1081" mass="121114">MRHALLFILLFLSLSFLSSGQSLETIIQKGHELAVMSIAVSPDSNYVVTTSKDKAVKLWEMNTGREVRSFLGHEMTVTSAAFTPDGKTLFTASYDKTIRIWDVTTGKAIQTITTIDLITDIAIDPQQKFFIHAGLAKRGTQDSAVVYDFKSRKPIKKFPVDAEQGLGSGVDIAISPDGKWVGFGQDNRLVDLYLSTDWTLAKKITFEEGWCGGCGARLAFSPDSKSIYIVSYHGPVRKYDLSNFNIVKEYDKATDENLEGFALSKDGKLLARATEKDLTLWNESTGEVVAKIAAEEKSEFHEIDFTIDSKKVLISSDNNTAFTWDIAKKSKQLTLTGFLNQRDKGGLNYDPNFYWQSNIARYVRMKNNLLISNDGKTLIKGKFGTKVKRWDIASGKAVMEYVGHKKAVLCYDLSRDGKRLLTGGGDGKIVLWNFETGDSIQVIDSYQEPIFDIHFNSDETKVATSSWDGTMKVHDLTTGERETYIDFQNYSAYSILYHPNDLYLFTARLDNSLQLWEIDTKTVVRTFVGHTDIISSIRLSSDQRTLMSASVDGTIRLWDIATGLMTKKLKDHRGAVHISIFGKDEKTIYSGGADRTIRVWDIATGKVIRTFEGHNAEVTSLLFSPDNKMMISHSLDGVTKFWDLSSGREFFEHIHIGENDWMVKNPGGYFNGTDNARRYIHFVNGLKTYSVDQFFEDFFRPDLLPKIFQNRGGSEDKNDIQGKLRNSPPPTVKVAVVAGQEGKADLFVRLTNNGAGVQDLRVLHNGKSIPLNREALKFPSTKGQSTTYKQSIDLIGGTNTFTAVARNEENLESDPHSTEVFSHHASKSSVCYILAVGINEYKNSKMNLNYAKPDAESFTTLLDEKSPQLFKDIELHTLYDKDATRAKILAKMDELGKKIHQEDVFIFYYAGHGSMVDDKFYFIPTESLRLYDEGSLQKEAIEASVFQEKLKHIQALKQLIVMDACQSGGSVELLATRGASEEKAIAQLSRSAGIHVMASAGSEQFATEFTELGHGLFTYVLIQALRGEADGAPKDGKVTIYELKSYIDDQVPEMTRKLKGKPQYPYTFSRGQDFPVTFQEQ</sequence>
<feature type="repeat" description="WD" evidence="3">
    <location>
        <begin position="569"/>
        <end position="610"/>
    </location>
</feature>
<keyword evidence="4" id="KW-0732">Signal</keyword>
<feature type="repeat" description="WD" evidence="3">
    <location>
        <begin position="485"/>
        <end position="526"/>
    </location>
</feature>
<keyword evidence="1 3" id="KW-0853">WD repeat</keyword>
<evidence type="ECO:0000256" key="2">
    <source>
        <dbReference type="ARBA" id="ARBA00022737"/>
    </source>
</evidence>
<dbReference type="Gene3D" id="2.130.10.10">
    <property type="entry name" value="YVTN repeat-like/Quinoprotein amine dehydrogenase"/>
    <property type="match status" value="4"/>
</dbReference>
<dbReference type="InterPro" id="IPR001680">
    <property type="entry name" value="WD40_rpt"/>
</dbReference>
<feature type="signal peptide" evidence="4">
    <location>
        <begin position="1"/>
        <end position="20"/>
    </location>
</feature>
<feature type="repeat" description="WD" evidence="3">
    <location>
        <begin position="527"/>
        <end position="568"/>
    </location>
</feature>
<dbReference type="OrthoDB" id="1492850at2"/>
<proteinExistence type="predicted"/>
<evidence type="ECO:0000256" key="1">
    <source>
        <dbReference type="ARBA" id="ARBA00022574"/>
    </source>
</evidence>
<name>A0A364Y1F8_9BACT</name>
<evidence type="ECO:0000313" key="7">
    <source>
        <dbReference type="Proteomes" id="UP000251889"/>
    </source>
</evidence>
<dbReference type="SMART" id="SM00564">
    <property type="entry name" value="PQQ"/>
    <property type="match status" value="3"/>
</dbReference>
<feature type="domain" description="Peptidase C14 caspase" evidence="5">
    <location>
        <begin position="834"/>
        <end position="1065"/>
    </location>
</feature>
<dbReference type="PROSITE" id="PS50082">
    <property type="entry name" value="WD_REPEATS_2"/>
    <property type="match status" value="8"/>
</dbReference>
<evidence type="ECO:0000313" key="6">
    <source>
        <dbReference type="EMBL" id="RAV99779.1"/>
    </source>
</evidence>
<dbReference type="SUPFAM" id="SSF82171">
    <property type="entry name" value="DPP6 N-terminal domain-like"/>
    <property type="match status" value="1"/>
</dbReference>